<dbReference type="SUPFAM" id="SSF81296">
    <property type="entry name" value="E set domains"/>
    <property type="match status" value="1"/>
</dbReference>
<dbReference type="EMBL" id="JWZX01000068">
    <property type="protein sequence ID" value="KOO53787.1"/>
    <property type="molecule type" value="Genomic_DNA"/>
</dbReference>
<dbReference type="OrthoDB" id="5334309at2759"/>
<proteinExistence type="predicted"/>
<evidence type="ECO:0000313" key="3">
    <source>
        <dbReference type="EMBL" id="KOO53787.1"/>
    </source>
</evidence>
<evidence type="ECO:0000256" key="2">
    <source>
        <dbReference type="SAM" id="MobiDB-lite"/>
    </source>
</evidence>
<dbReference type="Pfam" id="PF00630">
    <property type="entry name" value="Filamin"/>
    <property type="match status" value="1"/>
</dbReference>
<evidence type="ECO:0000313" key="4">
    <source>
        <dbReference type="Proteomes" id="UP000037460"/>
    </source>
</evidence>
<organism evidence="3 4">
    <name type="scientific">Chrysochromulina tobinii</name>
    <dbReference type="NCBI Taxonomy" id="1460289"/>
    <lineage>
        <taxon>Eukaryota</taxon>
        <taxon>Haptista</taxon>
        <taxon>Haptophyta</taxon>
        <taxon>Prymnesiophyceae</taxon>
        <taxon>Prymnesiales</taxon>
        <taxon>Chrysochromulinaceae</taxon>
        <taxon>Chrysochromulina</taxon>
    </lineage>
</organism>
<protein>
    <submittedName>
        <fullName evidence="3">Tripartite motif-containing isoform cra_f</fullName>
    </submittedName>
</protein>
<name>A0A0M0LSA2_9EUKA</name>
<keyword evidence="4" id="KW-1185">Reference proteome</keyword>
<dbReference type="PROSITE" id="PS50194">
    <property type="entry name" value="FILAMIN_REPEAT"/>
    <property type="match status" value="1"/>
</dbReference>
<evidence type="ECO:0000256" key="1">
    <source>
        <dbReference type="PROSITE-ProRule" id="PRU00087"/>
    </source>
</evidence>
<dbReference type="Proteomes" id="UP000037460">
    <property type="component" value="Unassembled WGS sequence"/>
</dbReference>
<dbReference type="AlphaFoldDB" id="A0A0M0LSA2"/>
<comment type="caution">
    <text evidence="3">The sequence shown here is derived from an EMBL/GenBank/DDBJ whole genome shotgun (WGS) entry which is preliminary data.</text>
</comment>
<dbReference type="Gene3D" id="2.60.40.10">
    <property type="entry name" value="Immunoglobulins"/>
    <property type="match status" value="1"/>
</dbReference>
<feature type="region of interest" description="Disordered" evidence="2">
    <location>
        <begin position="1"/>
        <end position="55"/>
    </location>
</feature>
<accession>A0A0M0LSA2</accession>
<dbReference type="InterPro" id="IPR014756">
    <property type="entry name" value="Ig_E-set"/>
</dbReference>
<feature type="repeat" description="Filamin" evidence="1">
    <location>
        <begin position="117"/>
        <end position="216"/>
    </location>
</feature>
<dbReference type="SMART" id="SM00557">
    <property type="entry name" value="IG_FLMN"/>
    <property type="match status" value="1"/>
</dbReference>
<sequence>MPRDAYQPPRSYSAARSPHSLGGGGYSARQPNRPVLVERRGNEPPGKSPRPGGASAPLMLAWRSFSHVERDRDLSLRTVTAPATYASLQQKATYASSSKEHDLKLLLDLWTTVRDEGPPASPLTTLAVGTGLRQASVGRSALFVLMNNDPNGRALHVGGAPWSVHVTGPGKVVTSIVDHDDGTVTVRYTCSCSGLHRVYVRLHDDHLAGSPFDVQVAVGIPAPCVVKRAAASARTLRGLMTRWAALSRVRPVHEERARFASNTAALAEMRVVFELVKVGVQHLMAQRLARGLRAFCDVAARRRATLEAVRRAMRRLLGYQTRSGLRQWKCEAERLREERAERATAARACTAAALRWLNGRGLRWGWQRWRAARAAVKVARSLESRTAHVARTHRQQRQRIKLHRRWLEWRDVHRYTTLQSELRAAADEAYTERVLGDAFEAWRAMQIHHAVVTQLLESAHQPWRRRHMHGAMEQWLTACSAADVQTQRMCTAVRIWQCHRLKRGLNTWVETLDERARVRQLLGVTIRQWQRRMAGLAWRSWRVYRASSDARWERAKASLLTWQRHRAGKAFRSWQAWLSDRTSAVRRIARCLRSWQLRRLGAGWRSWLGCWRRHRLMSVDQCVALWRLYKAGRSMRQWKYVTRFPAQAAIARTITRWRSHRVGRALRQWAVVVRLHRVVERVLDHWRRRELYRVLATWASRFGDLIVSLMERTLAQWRQFQLVRGWRTWSTLRYDLAAVHQTLAHWRQYELARGMHTWAMTSWQMGMVCTVLAHWRRRLLSRGWHSWATTSWQMDMVCTVLAHWRRRLLSRGWRTWTATDGLLGVVERILLHWRQHEAARALNQWRLACDLTKGLLRILERGLFRLLHRERVRALERWRDRARYGMLSIWVACRFARYREARGFASWRAYVDERHVALRRLRRAAGHFSSNGVRAAFHTWTAVHEPMGVLPWVVFAMMHGRRLESAVGQWRAYAAEHAVARRQIEVAAMRWMGVTATSCRIPPAVLRRAAALGHAGDEYDAELSAIQWEIQHHGRALSGAHRRLWWGLRRWRHWADPHSIQRRLRQK</sequence>
<dbReference type="InterPro" id="IPR017868">
    <property type="entry name" value="Filamin/ABP280_repeat-like"/>
</dbReference>
<gene>
    <name evidence="3" type="ORF">Ctob_010896</name>
</gene>
<reference evidence="4" key="1">
    <citation type="journal article" date="2015" name="PLoS Genet.">
        <title>Genome Sequence and Transcriptome Analyses of Chrysochromulina tobin: Metabolic Tools for Enhanced Algal Fitness in the Prominent Order Prymnesiales (Haptophyceae).</title>
        <authorList>
            <person name="Hovde B.T."/>
            <person name="Deodato C.R."/>
            <person name="Hunsperger H.M."/>
            <person name="Ryken S.A."/>
            <person name="Yost W."/>
            <person name="Jha R.K."/>
            <person name="Patterson J."/>
            <person name="Monnat R.J. Jr."/>
            <person name="Barlow S.B."/>
            <person name="Starkenburg S.R."/>
            <person name="Cattolico R.A."/>
        </authorList>
    </citation>
    <scope>NUCLEOTIDE SEQUENCE</scope>
    <source>
        <strain evidence="4">CCMP291</strain>
    </source>
</reference>
<dbReference type="InterPro" id="IPR013783">
    <property type="entry name" value="Ig-like_fold"/>
</dbReference>
<feature type="non-terminal residue" evidence="3">
    <location>
        <position position="1067"/>
    </location>
</feature>
<dbReference type="InterPro" id="IPR001298">
    <property type="entry name" value="Filamin/ABP280_rpt"/>
</dbReference>